<gene>
    <name evidence="1" type="ORF">H9826_04325</name>
</gene>
<evidence type="ECO:0000313" key="1">
    <source>
        <dbReference type="EMBL" id="HIY73189.1"/>
    </source>
</evidence>
<dbReference type="AlphaFoldDB" id="A0A9D1Z334"/>
<dbReference type="Proteomes" id="UP000886824">
    <property type="component" value="Unassembled WGS sequence"/>
</dbReference>
<reference evidence="1" key="1">
    <citation type="journal article" date="2021" name="PeerJ">
        <title>Extensive microbial diversity within the chicken gut microbiome revealed by metagenomics and culture.</title>
        <authorList>
            <person name="Gilroy R."/>
            <person name="Ravi A."/>
            <person name="Getino M."/>
            <person name="Pursley I."/>
            <person name="Horton D.L."/>
            <person name="Alikhan N.F."/>
            <person name="Baker D."/>
            <person name="Gharbi K."/>
            <person name="Hall N."/>
            <person name="Watson M."/>
            <person name="Adriaenssens E.M."/>
            <person name="Foster-Nyarko E."/>
            <person name="Jarju S."/>
            <person name="Secka A."/>
            <person name="Antonio M."/>
            <person name="Oren A."/>
            <person name="Chaudhuri R.R."/>
            <person name="La Ragione R."/>
            <person name="Hildebrand F."/>
            <person name="Pallen M.J."/>
        </authorList>
    </citation>
    <scope>NUCLEOTIDE SEQUENCE</scope>
    <source>
        <strain evidence="1">CHK33-7979</strain>
    </source>
</reference>
<dbReference type="Pfam" id="PF10050">
    <property type="entry name" value="DUF2284"/>
    <property type="match status" value="1"/>
</dbReference>
<accession>A0A9D1Z334</accession>
<dbReference type="EMBL" id="DXCX01000046">
    <property type="protein sequence ID" value="HIY73189.1"/>
    <property type="molecule type" value="Genomic_DNA"/>
</dbReference>
<comment type="caution">
    <text evidence="1">The sequence shown here is derived from an EMBL/GenBank/DDBJ whole genome shotgun (WGS) entry which is preliminary data.</text>
</comment>
<sequence>MYTTEVRVKSLPVREWLSRYCFPDLFRDACLHCPDHNMNWSCPPGVPTAEELLGDYRTVYLIGVKVCYDQEQRSAALASPKAADLVRSESYGVVKKALLEVLLNLEQMVPGSYTVAAGRCEQCEKCSRIIGRICRRPERLRYSFSAFGFDLTALAREELGLELLWAKEGLPEYNVAVSAFLTR</sequence>
<protein>
    <submittedName>
        <fullName evidence="1">DUF2284 domain-containing protein</fullName>
    </submittedName>
</protein>
<reference evidence="1" key="2">
    <citation type="submission" date="2021-04" db="EMBL/GenBank/DDBJ databases">
        <authorList>
            <person name="Gilroy R."/>
        </authorList>
    </citation>
    <scope>NUCLEOTIDE SEQUENCE</scope>
    <source>
        <strain evidence="1">CHK33-7979</strain>
    </source>
</reference>
<name>A0A9D1Z334_9FIRM</name>
<dbReference type="InterPro" id="IPR019271">
    <property type="entry name" value="DUF2284_metal-binding"/>
</dbReference>
<organism evidence="1 2">
    <name type="scientific">Candidatus Intestinimonas merdavium</name>
    <dbReference type="NCBI Taxonomy" id="2838622"/>
    <lineage>
        <taxon>Bacteria</taxon>
        <taxon>Bacillati</taxon>
        <taxon>Bacillota</taxon>
        <taxon>Clostridia</taxon>
        <taxon>Eubacteriales</taxon>
        <taxon>Intestinimonas</taxon>
    </lineage>
</organism>
<proteinExistence type="predicted"/>
<evidence type="ECO:0000313" key="2">
    <source>
        <dbReference type="Proteomes" id="UP000886824"/>
    </source>
</evidence>